<evidence type="ECO:0000313" key="2">
    <source>
        <dbReference type="EMBL" id="RMJ18129.1"/>
    </source>
</evidence>
<accession>A0A3M2SKP4</accession>
<evidence type="ECO:0000313" key="3">
    <source>
        <dbReference type="Proteomes" id="UP000277212"/>
    </source>
</evidence>
<feature type="compositionally biased region" description="Polar residues" evidence="1">
    <location>
        <begin position="95"/>
        <end position="106"/>
    </location>
</feature>
<keyword evidence="3" id="KW-1185">Reference proteome</keyword>
<evidence type="ECO:0000256" key="1">
    <source>
        <dbReference type="SAM" id="MobiDB-lite"/>
    </source>
</evidence>
<comment type="caution">
    <text evidence="2">The sequence shown here is derived from an EMBL/GenBank/DDBJ whole genome shotgun (WGS) entry which is preliminary data.</text>
</comment>
<dbReference type="Proteomes" id="UP000277212">
    <property type="component" value="Unassembled WGS sequence"/>
</dbReference>
<name>A0A3M2SKP4_9HYPO</name>
<protein>
    <submittedName>
        <fullName evidence="2">Uncharacterized protein</fullName>
    </submittedName>
</protein>
<dbReference type="AlphaFoldDB" id="A0A3M2SKP4"/>
<organism evidence="2 3">
    <name type="scientific">Fusarium kuroshium</name>
    <dbReference type="NCBI Taxonomy" id="2010991"/>
    <lineage>
        <taxon>Eukaryota</taxon>
        <taxon>Fungi</taxon>
        <taxon>Dikarya</taxon>
        <taxon>Ascomycota</taxon>
        <taxon>Pezizomycotina</taxon>
        <taxon>Sordariomycetes</taxon>
        <taxon>Hypocreomycetidae</taxon>
        <taxon>Hypocreales</taxon>
        <taxon>Nectriaceae</taxon>
        <taxon>Fusarium</taxon>
        <taxon>Fusarium solani species complex</taxon>
    </lineage>
</organism>
<dbReference type="EMBL" id="NKUJ01000023">
    <property type="protein sequence ID" value="RMJ18129.1"/>
    <property type="molecule type" value="Genomic_DNA"/>
</dbReference>
<reference evidence="2 3" key="1">
    <citation type="submission" date="2017-06" db="EMBL/GenBank/DDBJ databases">
        <title>Comparative genomic analysis of Ambrosia Fusariam Clade fungi.</title>
        <authorList>
            <person name="Stajich J.E."/>
            <person name="Carrillo J."/>
            <person name="Kijimoto T."/>
            <person name="Eskalen A."/>
            <person name="O'Donnell K."/>
            <person name="Kasson M."/>
        </authorList>
    </citation>
    <scope>NUCLEOTIDE SEQUENCE [LARGE SCALE GENOMIC DNA]</scope>
    <source>
        <strain evidence="2">UCR3666</strain>
    </source>
</reference>
<feature type="region of interest" description="Disordered" evidence="1">
    <location>
        <begin position="95"/>
        <end position="115"/>
    </location>
</feature>
<sequence>MPHSDPGVFASSSIIFTVIIKLSPVPDKAGHISGLSLLPSLQVQCLKTLRLKFDPIISQACTEKLQGAAAWSTASENYGVPPGTWSVILCKPSEVSNPRLSPATPNKSRKTAGHL</sequence>
<gene>
    <name evidence="2" type="ORF">CDV36_002234</name>
</gene>
<proteinExistence type="predicted"/>